<gene>
    <name evidence="1" type="ORF">CO666_24705</name>
</gene>
<evidence type="ECO:0000313" key="1">
    <source>
        <dbReference type="EMBL" id="PDT01508.1"/>
    </source>
</evidence>
<keyword evidence="2" id="KW-1185">Reference proteome</keyword>
<sequence length="69" mass="7724">MSLKASNYEVFARPPPRQLLHKVDGVLGDRSWGCRRHRACSDPASVVERLEHFNGIISPALRRTAARGI</sequence>
<protein>
    <submittedName>
        <fullName evidence="1">Uncharacterized protein</fullName>
    </submittedName>
</protein>
<accession>A0A2A6J5B7</accession>
<evidence type="ECO:0000313" key="2">
    <source>
        <dbReference type="Proteomes" id="UP000220768"/>
    </source>
</evidence>
<comment type="caution">
    <text evidence="1">The sequence shown here is derived from an EMBL/GenBank/DDBJ whole genome shotgun (WGS) entry which is preliminary data.</text>
</comment>
<dbReference type="AlphaFoldDB" id="A0A2A6J5B7"/>
<name>A0A2A6J5B7_9HYPH</name>
<proteinExistence type="predicted"/>
<dbReference type="Proteomes" id="UP000220768">
    <property type="component" value="Unassembled WGS sequence"/>
</dbReference>
<reference evidence="1 2" key="1">
    <citation type="submission" date="2017-09" db="EMBL/GenBank/DDBJ databases">
        <title>Comparative genomics of rhizobia isolated from Phaseolus vulgaris in China.</title>
        <authorList>
            <person name="Tong W."/>
        </authorList>
    </citation>
    <scope>NUCLEOTIDE SEQUENCE [LARGE SCALE GENOMIC DNA]</scope>
    <source>
        <strain evidence="1 2">C5</strain>
    </source>
</reference>
<dbReference type="EMBL" id="NWSV01000022">
    <property type="protein sequence ID" value="PDT01508.1"/>
    <property type="molecule type" value="Genomic_DNA"/>
</dbReference>
<organism evidence="1 2">
    <name type="scientific">Rhizobium chutanense</name>
    <dbReference type="NCBI Taxonomy" id="2035448"/>
    <lineage>
        <taxon>Bacteria</taxon>
        <taxon>Pseudomonadati</taxon>
        <taxon>Pseudomonadota</taxon>
        <taxon>Alphaproteobacteria</taxon>
        <taxon>Hyphomicrobiales</taxon>
        <taxon>Rhizobiaceae</taxon>
        <taxon>Rhizobium/Agrobacterium group</taxon>
        <taxon>Rhizobium</taxon>
    </lineage>
</organism>